<evidence type="ECO:0000259" key="2">
    <source>
        <dbReference type="Pfam" id="PF13635"/>
    </source>
</evidence>
<dbReference type="Pfam" id="PF13173">
    <property type="entry name" value="AAA_14"/>
    <property type="match status" value="1"/>
</dbReference>
<accession>A0ABW5MZS4</accession>
<feature type="domain" description="DUF4143" evidence="2">
    <location>
        <begin position="173"/>
        <end position="331"/>
    </location>
</feature>
<protein>
    <submittedName>
        <fullName evidence="3">ATP-binding protein</fullName>
    </submittedName>
</protein>
<dbReference type="Proteomes" id="UP001597526">
    <property type="component" value="Unassembled WGS sequence"/>
</dbReference>
<evidence type="ECO:0000313" key="3">
    <source>
        <dbReference type="EMBL" id="MFD2588016.1"/>
    </source>
</evidence>
<keyword evidence="3" id="KW-0067">ATP-binding</keyword>
<dbReference type="InterPro" id="IPR025420">
    <property type="entry name" value="DUF4143"/>
</dbReference>
<proteinExistence type="predicted"/>
<gene>
    <name evidence="3" type="ORF">ACFSQJ_13810</name>
</gene>
<comment type="caution">
    <text evidence="3">The sequence shown here is derived from an EMBL/GenBank/DDBJ whole genome shotgun (WGS) entry which is preliminary data.</text>
</comment>
<reference evidence="4" key="1">
    <citation type="journal article" date="2019" name="Int. J. Syst. Evol. Microbiol.">
        <title>The Global Catalogue of Microorganisms (GCM) 10K type strain sequencing project: providing services to taxonomists for standard genome sequencing and annotation.</title>
        <authorList>
            <consortium name="The Broad Institute Genomics Platform"/>
            <consortium name="The Broad Institute Genome Sequencing Center for Infectious Disease"/>
            <person name="Wu L."/>
            <person name="Ma J."/>
        </authorList>
    </citation>
    <scope>NUCLEOTIDE SEQUENCE [LARGE SCALE GENOMIC DNA]</scope>
    <source>
        <strain evidence="4">KCTC 52368</strain>
    </source>
</reference>
<organism evidence="3 4">
    <name type="scientific">Croceitalea marina</name>
    <dbReference type="NCBI Taxonomy" id="1775166"/>
    <lineage>
        <taxon>Bacteria</taxon>
        <taxon>Pseudomonadati</taxon>
        <taxon>Bacteroidota</taxon>
        <taxon>Flavobacteriia</taxon>
        <taxon>Flavobacteriales</taxon>
        <taxon>Flavobacteriaceae</taxon>
        <taxon>Croceitalea</taxon>
    </lineage>
</organism>
<feature type="domain" description="AAA" evidence="1">
    <location>
        <begin position="17"/>
        <end position="133"/>
    </location>
</feature>
<dbReference type="GO" id="GO:0005524">
    <property type="term" value="F:ATP binding"/>
    <property type="evidence" value="ECO:0007669"/>
    <property type="project" value="UniProtKB-KW"/>
</dbReference>
<keyword evidence="4" id="KW-1185">Reference proteome</keyword>
<dbReference type="PANTHER" id="PTHR43566:SF2">
    <property type="entry name" value="DUF4143 DOMAIN-CONTAINING PROTEIN"/>
    <property type="match status" value="1"/>
</dbReference>
<dbReference type="InterPro" id="IPR027417">
    <property type="entry name" value="P-loop_NTPase"/>
</dbReference>
<dbReference type="RefSeq" id="WP_377767556.1">
    <property type="nucleotide sequence ID" value="NZ_JBHULB010000017.1"/>
</dbReference>
<dbReference type="EMBL" id="JBHULB010000017">
    <property type="protein sequence ID" value="MFD2588016.1"/>
    <property type="molecule type" value="Genomic_DNA"/>
</dbReference>
<dbReference type="SUPFAM" id="SSF52540">
    <property type="entry name" value="P-loop containing nucleoside triphosphate hydrolases"/>
    <property type="match status" value="1"/>
</dbReference>
<evidence type="ECO:0000259" key="1">
    <source>
        <dbReference type="Pfam" id="PF13173"/>
    </source>
</evidence>
<sequence length="385" mass="44541">MIERTAEKELRNISKQYKAIAVVGPRQSGKTTLVRQVFANKPYINLENPDVRSFALEDPKGFLNQYKEGAIFDEAQRAPQLFSYLQQMLDESKVLSKFIITGSNNFLLQQSITQSLAGRVGYINLMPFSISELGKAKPQNLLELMYKGFYPPLYDKDFEVGKWFSNYIRTYVERDVRQLKNIDNLLIFERFLRLCASRVGQLLNKNSLAIEVGVDNKTIESWIGVLEASFIVYRLKPHHKNFNKRLVKMPKLYFYDVGLVCSLLGIQNPEQLDLHPLKGSLFENMVVMDVLKYRYNRGLSDNLYFWRNNTGNEIDLLLDNGINLLPLEIKMGHTVTKDYFKGIAYWNRLSDSKGGYVVYAGDEYQKRSNGIEVVSFHKITEYLNN</sequence>
<dbReference type="InterPro" id="IPR041682">
    <property type="entry name" value="AAA_14"/>
</dbReference>
<name>A0ABW5MZS4_9FLAO</name>
<evidence type="ECO:0000313" key="4">
    <source>
        <dbReference type="Proteomes" id="UP001597526"/>
    </source>
</evidence>
<dbReference type="Gene3D" id="3.40.50.300">
    <property type="entry name" value="P-loop containing nucleotide triphosphate hydrolases"/>
    <property type="match status" value="1"/>
</dbReference>
<dbReference type="PANTHER" id="PTHR43566">
    <property type="entry name" value="CONSERVED PROTEIN"/>
    <property type="match status" value="1"/>
</dbReference>
<keyword evidence="3" id="KW-0547">Nucleotide-binding</keyword>
<dbReference type="Pfam" id="PF13635">
    <property type="entry name" value="DUF4143"/>
    <property type="match status" value="1"/>
</dbReference>